<dbReference type="PROSITE" id="PS50082">
    <property type="entry name" value="WD_REPEATS_2"/>
    <property type="match status" value="10"/>
</dbReference>
<feature type="repeat" description="WD" evidence="3">
    <location>
        <begin position="1124"/>
        <end position="1165"/>
    </location>
</feature>
<dbReference type="Pfam" id="PF24883">
    <property type="entry name" value="NPHP3_N"/>
    <property type="match status" value="1"/>
</dbReference>
<dbReference type="InterPro" id="IPR001680">
    <property type="entry name" value="WD40_rpt"/>
</dbReference>
<feature type="repeat" description="WD" evidence="3">
    <location>
        <begin position="1041"/>
        <end position="1082"/>
    </location>
</feature>
<dbReference type="EMBL" id="MSFM01000008">
    <property type="protein sequence ID" value="PKY03251.1"/>
    <property type="molecule type" value="Genomic_DNA"/>
</dbReference>
<dbReference type="PANTHER" id="PTHR19848:SF8">
    <property type="entry name" value="F-BOX AND WD REPEAT DOMAIN CONTAINING 7"/>
    <property type="match status" value="1"/>
</dbReference>
<feature type="repeat" description="WD" evidence="3">
    <location>
        <begin position="720"/>
        <end position="761"/>
    </location>
</feature>
<evidence type="ECO:0000313" key="5">
    <source>
        <dbReference type="EMBL" id="PKY03251.1"/>
    </source>
</evidence>
<sequence>MDPLSAAASVIAVVQLTATIVQLCGVYASKVKDAKQDILRLGEEVDALRKILITLHEFMSGPDGADSIVHDDLLANIARCFTTLSGFEKKLDLKTTQKAIRRKLHLLKWPLEQGEADRVIEHIERKTARILDRKLDFGTLRTAKGAAFDSYDNLHKECLPGTRVELLDEIERWATAQDGKCIFWLNGMAGTGKSTISRTIASRLKRQGLLGASFFFKKGEEDRGTAKKLFPTLVEQLVIGLPDMVSGVQAAIKDDPNISEKVLREQFEKLFLHPLLEIGHNWTKTITKVIVVDALDECDQEESIRHLLRLLPQVHQSSSVQIRFLLTSRPELPIRLGFSSISTDVHQDLVLHEIPEPVVRHDISLYIENRLALLRQERSLPLDWPGEEATRALVEKAIPLFISAFTLCLFIGDENWIPEKRLRAILADETTYLSKMDGIYQPVLHQLLTGQEESESQQLVQEFKEIIGVIILLATPLSVNSLSRLLEMSKDDINIRLRRLHSVLNIPNDTEKPVRLLHLSFRDWLLNPKKENSTFWIDEQRVHRTLTTLCLQNMKKNLRKNICELPSDGKLRKEIDMQSVDNHLPSDLRYSCRYWIHHLVQTKEPAADVSGIFSFLEEQFLHWIEVMSILGFLSEAISMLALLQSVVQDPEMSDNIRDMRRFVLRNRHIADVAPLQLYASGLIFSPELSFVRKTFSSEFPDWFLRPPKIRQTWTAEIQTLEDHFSSVGAVAFSPDSKVLATGSRDHTIKLWDTTTGALQQTLKGHSRSVIAVEFSPDGQSLVSGSDDHVINVWDISTGALQHSHNDYTRKVRTMNISPNGHLIASGTNHGTVWLWDANTRAMRQTLESHTEEIETLSFSPDGQLLASGSCDETIKLWNTSTGTLKDTLKGHVDWVLTVAFSPNGTLLASGSRDGTINLWVAATLSLKQTMNTKGYPQQTATYQGRSVVAVAISTNSRVLASSSGDRILMIWDVTTGAVLQVLEGHMSTAWAVRFSQDGQMLASGSHDGTAKLWDITTGFLGEHMQQNSPTTQLNAEAKKIPIDHSGQVIITTISPNGQILASGSVDYMVKLWSVTTGALLKTLPGHQDWVDKVAFSPNNQLLASSSRDGIIMIWGVTGDLRHTLDRQLDMINTMVFSPDSRLLASGCDDCTVKIWDTAYGTLTQSLAVKECVRYMTFSPHGGCLETDQGSLDIQFEYENSHPDTVLADSRSMSLINGWVYLDGVRLLWLPFEYRPMSWDSTGCTIALGYYSGDISFMEFRPW</sequence>
<keyword evidence="1 3" id="KW-0853">WD repeat</keyword>
<dbReference type="SMART" id="SM00320">
    <property type="entry name" value="WD40"/>
    <property type="match status" value="10"/>
</dbReference>
<dbReference type="InterPro" id="IPR020472">
    <property type="entry name" value="WD40_PAC1"/>
</dbReference>
<feature type="domain" description="Nephrocystin 3-like N-terminal" evidence="4">
    <location>
        <begin position="168"/>
        <end position="329"/>
    </location>
</feature>
<dbReference type="Gene3D" id="3.40.50.300">
    <property type="entry name" value="P-loop containing nucleotide triphosphate hydrolases"/>
    <property type="match status" value="1"/>
</dbReference>
<feature type="repeat" description="WD" evidence="3">
    <location>
        <begin position="982"/>
        <end position="1018"/>
    </location>
</feature>
<keyword evidence="2" id="KW-0677">Repeat</keyword>
<dbReference type="PROSITE" id="PS50294">
    <property type="entry name" value="WD_REPEATS_REGION"/>
    <property type="match status" value="9"/>
</dbReference>
<evidence type="ECO:0000256" key="1">
    <source>
        <dbReference type="ARBA" id="ARBA00022574"/>
    </source>
</evidence>
<name>A0A2I1D056_ASPC2</name>
<dbReference type="SUPFAM" id="SSF52540">
    <property type="entry name" value="P-loop containing nucleoside triphosphate hydrolases"/>
    <property type="match status" value="1"/>
</dbReference>
<feature type="repeat" description="WD" evidence="3">
    <location>
        <begin position="762"/>
        <end position="803"/>
    </location>
</feature>
<dbReference type="InterPro" id="IPR036322">
    <property type="entry name" value="WD40_repeat_dom_sf"/>
</dbReference>
<dbReference type="InterPro" id="IPR027417">
    <property type="entry name" value="P-loop_NTPase"/>
</dbReference>
<keyword evidence="6" id="KW-1185">Reference proteome</keyword>
<dbReference type="Gene3D" id="2.130.10.10">
    <property type="entry name" value="YVTN repeat-like/Quinoprotein amine dehydrogenase"/>
    <property type="match status" value="3"/>
</dbReference>
<accession>A0A2I1D056</accession>
<dbReference type="InterPro" id="IPR056884">
    <property type="entry name" value="NPHP3-like_N"/>
</dbReference>
<gene>
    <name evidence="5" type="ORF">P168DRAFT_271285</name>
</gene>
<dbReference type="PRINTS" id="PR00320">
    <property type="entry name" value="GPROTEINBRPT"/>
</dbReference>
<dbReference type="GeneID" id="36542778"/>
<evidence type="ECO:0000256" key="3">
    <source>
        <dbReference type="PROSITE-ProRule" id="PRU00221"/>
    </source>
</evidence>
<dbReference type="Pfam" id="PF00400">
    <property type="entry name" value="WD40"/>
    <property type="match status" value="10"/>
</dbReference>
<feature type="repeat" description="WD" evidence="3">
    <location>
        <begin position="888"/>
        <end position="919"/>
    </location>
</feature>
<dbReference type="PANTHER" id="PTHR19848">
    <property type="entry name" value="WD40 REPEAT PROTEIN"/>
    <property type="match status" value="1"/>
</dbReference>
<dbReference type="Proteomes" id="UP000234254">
    <property type="component" value="Unassembled WGS sequence"/>
</dbReference>
<feature type="repeat" description="WD" evidence="3">
    <location>
        <begin position="1083"/>
        <end position="1114"/>
    </location>
</feature>
<feature type="repeat" description="WD" evidence="3">
    <location>
        <begin position="940"/>
        <end position="981"/>
    </location>
</feature>
<comment type="caution">
    <text evidence="5">The sequence shown here is derived from an EMBL/GenBank/DDBJ whole genome shotgun (WGS) entry which is preliminary data.</text>
</comment>
<protein>
    <submittedName>
        <fullName evidence="5">WD40 repeat-like protein</fullName>
    </submittedName>
</protein>
<dbReference type="CDD" id="cd00200">
    <property type="entry name" value="WD40"/>
    <property type="match status" value="1"/>
</dbReference>
<evidence type="ECO:0000259" key="4">
    <source>
        <dbReference type="Pfam" id="PF24883"/>
    </source>
</evidence>
<dbReference type="SUPFAM" id="SSF50978">
    <property type="entry name" value="WD40 repeat-like"/>
    <property type="match status" value="2"/>
</dbReference>
<feature type="repeat" description="WD" evidence="3">
    <location>
        <begin position="846"/>
        <end position="887"/>
    </location>
</feature>
<organism evidence="5 6">
    <name type="scientific">Aspergillus campestris (strain IBT 28561)</name>
    <dbReference type="NCBI Taxonomy" id="1392248"/>
    <lineage>
        <taxon>Eukaryota</taxon>
        <taxon>Fungi</taxon>
        <taxon>Dikarya</taxon>
        <taxon>Ascomycota</taxon>
        <taxon>Pezizomycotina</taxon>
        <taxon>Eurotiomycetes</taxon>
        <taxon>Eurotiomycetidae</taxon>
        <taxon>Eurotiales</taxon>
        <taxon>Aspergillaceae</taxon>
        <taxon>Aspergillus</taxon>
        <taxon>Aspergillus subgen. Circumdati</taxon>
    </lineage>
</organism>
<dbReference type="VEuPathDB" id="FungiDB:P168DRAFT_271285"/>
<reference evidence="5" key="1">
    <citation type="submission" date="2016-12" db="EMBL/GenBank/DDBJ databases">
        <title>The genomes of Aspergillus section Nigri reveals drivers in fungal speciation.</title>
        <authorList>
            <consortium name="DOE Joint Genome Institute"/>
            <person name="Vesth T.C."/>
            <person name="Nybo J."/>
            <person name="Theobald S."/>
            <person name="Brandl J."/>
            <person name="Frisvad J.C."/>
            <person name="Nielsen K.F."/>
            <person name="Lyhne E.K."/>
            <person name="Kogle M.E."/>
            <person name="Kuo A."/>
            <person name="Riley R."/>
            <person name="Clum A."/>
            <person name="Nolan M."/>
            <person name="Lipzen A."/>
            <person name="Salamov A."/>
            <person name="Henrissat B."/>
            <person name="Wiebenga A."/>
            <person name="De vries R.P."/>
            <person name="Grigoriev I.V."/>
            <person name="Mortensen U.H."/>
            <person name="Andersen M.R."/>
            <person name="Baker S.E."/>
        </authorList>
    </citation>
    <scope>NUCLEOTIDE SEQUENCE</scope>
    <source>
        <strain evidence="5">IBT 28561</strain>
    </source>
</reference>
<dbReference type="InterPro" id="IPR015943">
    <property type="entry name" value="WD40/YVTN_repeat-like_dom_sf"/>
</dbReference>
<dbReference type="OrthoDB" id="1577640at2759"/>
<dbReference type="AlphaFoldDB" id="A0A2I1D056"/>
<dbReference type="RefSeq" id="XP_024691845.1">
    <property type="nucleotide sequence ID" value="XM_024835254.1"/>
</dbReference>
<feature type="repeat" description="WD" evidence="3">
    <location>
        <begin position="804"/>
        <end position="845"/>
    </location>
</feature>
<dbReference type="PROSITE" id="PS00678">
    <property type="entry name" value="WD_REPEATS_1"/>
    <property type="match status" value="5"/>
</dbReference>
<dbReference type="InterPro" id="IPR019775">
    <property type="entry name" value="WD40_repeat_CS"/>
</dbReference>
<proteinExistence type="predicted"/>
<evidence type="ECO:0000313" key="6">
    <source>
        <dbReference type="Proteomes" id="UP000234254"/>
    </source>
</evidence>
<evidence type="ECO:0000256" key="2">
    <source>
        <dbReference type="ARBA" id="ARBA00022737"/>
    </source>
</evidence>